<feature type="domain" description="SAM" evidence="1">
    <location>
        <begin position="2"/>
        <end position="60"/>
    </location>
</feature>
<dbReference type="GO" id="GO:0003682">
    <property type="term" value="F:chromatin binding"/>
    <property type="evidence" value="ECO:0007669"/>
    <property type="project" value="TreeGrafter"/>
</dbReference>
<organism evidence="2 3">
    <name type="scientific">Rhipicephalus microplus</name>
    <name type="common">Cattle tick</name>
    <name type="synonym">Boophilus microplus</name>
    <dbReference type="NCBI Taxonomy" id="6941"/>
    <lineage>
        <taxon>Eukaryota</taxon>
        <taxon>Metazoa</taxon>
        <taxon>Ecdysozoa</taxon>
        <taxon>Arthropoda</taxon>
        <taxon>Chelicerata</taxon>
        <taxon>Arachnida</taxon>
        <taxon>Acari</taxon>
        <taxon>Parasitiformes</taxon>
        <taxon>Ixodida</taxon>
        <taxon>Ixodoidea</taxon>
        <taxon>Ixodidae</taxon>
        <taxon>Rhipicephalinae</taxon>
        <taxon>Rhipicephalus</taxon>
        <taxon>Boophilus</taxon>
    </lineage>
</organism>
<sequence>MTVDDVASYIALLLGCARCSETFRGHQIDGKALLRMRKHHLILRMKIDLAPALKIVACIDWLRQAGWRTRTTTRPQPPRGEGSGGVRAFSMRLETLPLLRHPHRLARAAAGRSLTRAARAKPWPISRSKKTKMQRVLFADVDARTAEEVASRGDHRIAEPLEHHPCLSQAVTSAKDNGWGS</sequence>
<dbReference type="InterPro" id="IPR013761">
    <property type="entry name" value="SAM/pointed_sf"/>
</dbReference>
<reference evidence="2" key="2">
    <citation type="submission" date="2021-09" db="EMBL/GenBank/DDBJ databases">
        <authorList>
            <person name="Jia N."/>
            <person name="Wang J."/>
            <person name="Shi W."/>
            <person name="Du L."/>
            <person name="Sun Y."/>
            <person name="Zhan W."/>
            <person name="Jiang J."/>
            <person name="Wang Q."/>
            <person name="Zhang B."/>
            <person name="Ji P."/>
            <person name="Sakyi L.B."/>
            <person name="Cui X."/>
            <person name="Yuan T."/>
            <person name="Jiang B."/>
            <person name="Yang W."/>
            <person name="Lam T.T.-Y."/>
            <person name="Chang Q."/>
            <person name="Ding S."/>
            <person name="Wang X."/>
            <person name="Zhu J."/>
            <person name="Ruan X."/>
            <person name="Zhao L."/>
            <person name="Wei J."/>
            <person name="Que T."/>
            <person name="Du C."/>
            <person name="Cheng J."/>
            <person name="Dai P."/>
            <person name="Han X."/>
            <person name="Huang E."/>
            <person name="Gao Y."/>
            <person name="Liu J."/>
            <person name="Shao H."/>
            <person name="Ye R."/>
            <person name="Li L."/>
            <person name="Wei W."/>
            <person name="Wang X."/>
            <person name="Wang C."/>
            <person name="Huo Q."/>
            <person name="Li W."/>
            <person name="Guo W."/>
            <person name="Chen H."/>
            <person name="Chen S."/>
            <person name="Zhou L."/>
            <person name="Zhou L."/>
            <person name="Ni X."/>
            <person name="Tian J."/>
            <person name="Zhou Y."/>
            <person name="Sheng Y."/>
            <person name="Liu T."/>
            <person name="Pan Y."/>
            <person name="Xia L."/>
            <person name="Li J."/>
            <person name="Zhao F."/>
            <person name="Cao W."/>
        </authorList>
    </citation>
    <scope>NUCLEOTIDE SEQUENCE</scope>
    <source>
        <strain evidence="2">Rmic-2018</strain>
        <tissue evidence="2">Larvae</tissue>
    </source>
</reference>
<dbReference type="GO" id="GO:0042393">
    <property type="term" value="F:histone binding"/>
    <property type="evidence" value="ECO:0007669"/>
    <property type="project" value="TreeGrafter"/>
</dbReference>
<name>A0A9J6EFC6_RHIMP</name>
<dbReference type="VEuPathDB" id="VectorBase:LOC119182171"/>
<keyword evidence="3" id="KW-1185">Reference proteome</keyword>
<dbReference type="Proteomes" id="UP000821866">
    <property type="component" value="Chromosome 2"/>
</dbReference>
<reference evidence="2" key="1">
    <citation type="journal article" date="2020" name="Cell">
        <title>Large-Scale Comparative Analyses of Tick Genomes Elucidate Their Genetic Diversity and Vector Capacities.</title>
        <authorList>
            <consortium name="Tick Genome and Microbiome Consortium (TIGMIC)"/>
            <person name="Jia N."/>
            <person name="Wang J."/>
            <person name="Shi W."/>
            <person name="Du L."/>
            <person name="Sun Y."/>
            <person name="Zhan W."/>
            <person name="Jiang J.F."/>
            <person name="Wang Q."/>
            <person name="Zhang B."/>
            <person name="Ji P."/>
            <person name="Bell-Sakyi L."/>
            <person name="Cui X.M."/>
            <person name="Yuan T.T."/>
            <person name="Jiang B.G."/>
            <person name="Yang W.F."/>
            <person name="Lam T.T."/>
            <person name="Chang Q.C."/>
            <person name="Ding S.J."/>
            <person name="Wang X.J."/>
            <person name="Zhu J.G."/>
            <person name="Ruan X.D."/>
            <person name="Zhao L."/>
            <person name="Wei J.T."/>
            <person name="Ye R.Z."/>
            <person name="Que T.C."/>
            <person name="Du C.H."/>
            <person name="Zhou Y.H."/>
            <person name="Cheng J.X."/>
            <person name="Dai P.F."/>
            <person name="Guo W.B."/>
            <person name="Han X.H."/>
            <person name="Huang E.J."/>
            <person name="Li L.F."/>
            <person name="Wei W."/>
            <person name="Gao Y.C."/>
            <person name="Liu J.Z."/>
            <person name="Shao H.Z."/>
            <person name="Wang X."/>
            <person name="Wang C.C."/>
            <person name="Yang T.C."/>
            <person name="Huo Q.B."/>
            <person name="Li W."/>
            <person name="Chen H.Y."/>
            <person name="Chen S.E."/>
            <person name="Zhou L.G."/>
            <person name="Ni X.B."/>
            <person name="Tian J.H."/>
            <person name="Sheng Y."/>
            <person name="Liu T."/>
            <person name="Pan Y.S."/>
            <person name="Xia L.Y."/>
            <person name="Li J."/>
            <person name="Zhao F."/>
            <person name="Cao W.C."/>
        </authorList>
    </citation>
    <scope>NUCLEOTIDE SEQUENCE</scope>
    <source>
        <strain evidence="2">Rmic-2018</strain>
    </source>
</reference>
<protein>
    <recommendedName>
        <fullName evidence="1">SAM domain-containing protein</fullName>
    </recommendedName>
</protein>
<evidence type="ECO:0000313" key="3">
    <source>
        <dbReference type="Proteomes" id="UP000821866"/>
    </source>
</evidence>
<gene>
    <name evidence="2" type="ORF">HPB51_004831</name>
</gene>
<dbReference type="InterPro" id="IPR050548">
    <property type="entry name" value="PcG_chromatin_remod_factors"/>
</dbReference>
<dbReference type="PANTHER" id="PTHR12247">
    <property type="entry name" value="POLYCOMB GROUP PROTEIN"/>
    <property type="match status" value="1"/>
</dbReference>
<dbReference type="InterPro" id="IPR001660">
    <property type="entry name" value="SAM"/>
</dbReference>
<accession>A0A9J6EFC6</accession>
<dbReference type="AlphaFoldDB" id="A0A9J6EFC6"/>
<dbReference type="GO" id="GO:0005634">
    <property type="term" value="C:nucleus"/>
    <property type="evidence" value="ECO:0007669"/>
    <property type="project" value="TreeGrafter"/>
</dbReference>
<evidence type="ECO:0000259" key="1">
    <source>
        <dbReference type="Pfam" id="PF07647"/>
    </source>
</evidence>
<comment type="caution">
    <text evidence="2">The sequence shown here is derived from an EMBL/GenBank/DDBJ whole genome shotgun (WGS) entry which is preliminary data.</text>
</comment>
<dbReference type="PANTHER" id="PTHR12247:SF131">
    <property type="entry name" value="LD05287P"/>
    <property type="match status" value="1"/>
</dbReference>
<dbReference type="EMBL" id="JABSTU010000004">
    <property type="protein sequence ID" value="KAH8032983.1"/>
    <property type="molecule type" value="Genomic_DNA"/>
</dbReference>
<proteinExistence type="predicted"/>
<dbReference type="Pfam" id="PF07647">
    <property type="entry name" value="SAM_2"/>
    <property type="match status" value="1"/>
</dbReference>
<dbReference type="GO" id="GO:0045892">
    <property type="term" value="P:negative regulation of DNA-templated transcription"/>
    <property type="evidence" value="ECO:0007669"/>
    <property type="project" value="TreeGrafter"/>
</dbReference>
<dbReference type="CDD" id="cd09509">
    <property type="entry name" value="SAM_Polycomb"/>
    <property type="match status" value="1"/>
</dbReference>
<dbReference type="SUPFAM" id="SSF47769">
    <property type="entry name" value="SAM/Pointed domain"/>
    <property type="match status" value="1"/>
</dbReference>
<dbReference type="Gene3D" id="1.10.150.50">
    <property type="entry name" value="Transcription Factor, Ets-1"/>
    <property type="match status" value="1"/>
</dbReference>
<evidence type="ECO:0000313" key="2">
    <source>
        <dbReference type="EMBL" id="KAH8032983.1"/>
    </source>
</evidence>